<dbReference type="SUPFAM" id="SSF47413">
    <property type="entry name" value="lambda repressor-like DNA-binding domains"/>
    <property type="match status" value="2"/>
</dbReference>
<gene>
    <name evidence="3" type="ORF">N47_J04480</name>
</gene>
<dbReference type="GO" id="GO:0003677">
    <property type="term" value="F:DNA binding"/>
    <property type="evidence" value="ECO:0007669"/>
    <property type="project" value="UniProtKB-KW"/>
</dbReference>
<dbReference type="Gene3D" id="1.10.260.40">
    <property type="entry name" value="lambda repressor-like DNA-binding domains"/>
    <property type="match status" value="2"/>
</dbReference>
<dbReference type="AlphaFoldDB" id="E1YFX3"/>
<feature type="domain" description="HTH cro/C1-type" evidence="2">
    <location>
        <begin position="116"/>
        <end position="171"/>
    </location>
</feature>
<dbReference type="CDD" id="cd00093">
    <property type="entry name" value="HTH_XRE"/>
    <property type="match status" value="2"/>
</dbReference>
<dbReference type="InterPro" id="IPR050807">
    <property type="entry name" value="TransReg_Diox_bact_type"/>
</dbReference>
<organism evidence="3">
    <name type="scientific">uncultured Desulfobacterium sp</name>
    <dbReference type="NCBI Taxonomy" id="201089"/>
    <lineage>
        <taxon>Bacteria</taxon>
        <taxon>Pseudomonadati</taxon>
        <taxon>Thermodesulfobacteriota</taxon>
        <taxon>Desulfobacteria</taxon>
        <taxon>Desulfobacterales</taxon>
        <taxon>Desulfobacteriaceae</taxon>
        <taxon>Desulfobacterium</taxon>
        <taxon>environmental samples</taxon>
    </lineage>
</organism>
<protein>
    <recommendedName>
        <fullName evidence="2">HTH cro/C1-type domain-containing protein</fullName>
    </recommendedName>
</protein>
<keyword evidence="1" id="KW-0238">DNA-binding</keyword>
<dbReference type="SMART" id="SM00530">
    <property type="entry name" value="HTH_XRE"/>
    <property type="match status" value="2"/>
</dbReference>
<dbReference type="PANTHER" id="PTHR46797:SF1">
    <property type="entry name" value="METHYLPHOSPHONATE SYNTHASE"/>
    <property type="match status" value="1"/>
</dbReference>
<evidence type="ECO:0000259" key="2">
    <source>
        <dbReference type="PROSITE" id="PS50943"/>
    </source>
</evidence>
<dbReference type="PANTHER" id="PTHR46797">
    <property type="entry name" value="HTH-TYPE TRANSCRIPTIONAL REGULATOR"/>
    <property type="match status" value="1"/>
</dbReference>
<evidence type="ECO:0000256" key="1">
    <source>
        <dbReference type="ARBA" id="ARBA00023125"/>
    </source>
</evidence>
<dbReference type="InterPro" id="IPR010982">
    <property type="entry name" value="Lambda_DNA-bd_dom_sf"/>
</dbReference>
<feature type="domain" description="HTH cro/C1-type" evidence="2">
    <location>
        <begin position="42"/>
        <end position="98"/>
    </location>
</feature>
<name>E1YFX3_9BACT</name>
<dbReference type="EMBL" id="FR695872">
    <property type="protein sequence ID" value="CBX29467.1"/>
    <property type="molecule type" value="Genomic_DNA"/>
</dbReference>
<dbReference type="GO" id="GO:0003700">
    <property type="term" value="F:DNA-binding transcription factor activity"/>
    <property type="evidence" value="ECO:0007669"/>
    <property type="project" value="TreeGrafter"/>
</dbReference>
<dbReference type="InterPro" id="IPR001387">
    <property type="entry name" value="Cro/C1-type_HTH"/>
</dbReference>
<sequence>MTKTKNEKDAVKILYNRYIKNDPKRHAALEKERVNAQVARTIYELRKDAGLSQGELAELVETTQSVISRLEDADYDGHSLSMLQRIAKALSCRLNVTFKKDDPKVTTLRYAFGELIKKLRLEGGWSIDQFVKKAGIDKEEALSIERDLSYKPSPLTLYKIAEFYKIPQQKIAVLAGAIKPNQNNIVEYASRFAAQSESFSRLEPDEKLILDEFVKFLREEISPSE</sequence>
<dbReference type="Pfam" id="PF12844">
    <property type="entry name" value="HTH_19"/>
    <property type="match status" value="1"/>
</dbReference>
<evidence type="ECO:0000313" key="3">
    <source>
        <dbReference type="EMBL" id="CBX29467.1"/>
    </source>
</evidence>
<proteinExistence type="predicted"/>
<dbReference type="Pfam" id="PF01381">
    <property type="entry name" value="HTH_3"/>
    <property type="match status" value="1"/>
</dbReference>
<reference evidence="3" key="1">
    <citation type="journal article" date="2011" name="Environ. Microbiol.">
        <title>Genomic insights into the metabolic potential of the polycyclic aromatic hydrocarbon degrading sulfate-reducing Deltaproteobacterium N47.</title>
        <authorList>
            <person name="Bergmann F."/>
            <person name="Selesi D."/>
            <person name="Weinmaier T."/>
            <person name="Tischler P."/>
            <person name="Rattei T."/>
            <person name="Meckenstock R.U."/>
        </authorList>
    </citation>
    <scope>NUCLEOTIDE SEQUENCE</scope>
</reference>
<dbReference type="GO" id="GO:0005829">
    <property type="term" value="C:cytosol"/>
    <property type="evidence" value="ECO:0007669"/>
    <property type="project" value="TreeGrafter"/>
</dbReference>
<dbReference type="PROSITE" id="PS50943">
    <property type="entry name" value="HTH_CROC1"/>
    <property type="match status" value="2"/>
</dbReference>
<accession>E1YFX3</accession>